<name>A0ABP9KU30_9SPHN</name>
<evidence type="ECO:0000313" key="2">
    <source>
        <dbReference type="EMBL" id="GAA5063702.1"/>
    </source>
</evidence>
<gene>
    <name evidence="2" type="ORF">GCM10023208_34970</name>
</gene>
<evidence type="ECO:0000313" key="3">
    <source>
        <dbReference type="Proteomes" id="UP001500518"/>
    </source>
</evidence>
<sequence>MRKMIGLGLCLALAACVTSPVEEPTQCKGELRPANPHGVTLPSLPSASVRAPAQGTEPPAQVDVFPPESQTEGAAAPGNEQSDASGQVEVPRLSAALRRPILSNC</sequence>
<protein>
    <recommendedName>
        <fullName evidence="4">Lipoprotein</fullName>
    </recommendedName>
</protein>
<evidence type="ECO:0000256" key="1">
    <source>
        <dbReference type="SAM" id="MobiDB-lite"/>
    </source>
</evidence>
<reference evidence="3" key="1">
    <citation type="journal article" date="2019" name="Int. J. Syst. Evol. Microbiol.">
        <title>The Global Catalogue of Microorganisms (GCM) 10K type strain sequencing project: providing services to taxonomists for standard genome sequencing and annotation.</title>
        <authorList>
            <consortium name="The Broad Institute Genomics Platform"/>
            <consortium name="The Broad Institute Genome Sequencing Center for Infectious Disease"/>
            <person name="Wu L."/>
            <person name="Ma J."/>
        </authorList>
    </citation>
    <scope>NUCLEOTIDE SEQUENCE [LARGE SCALE GENOMIC DNA]</scope>
    <source>
        <strain evidence="3">JCM 18014</strain>
    </source>
</reference>
<proteinExistence type="predicted"/>
<dbReference type="PROSITE" id="PS51257">
    <property type="entry name" value="PROKAR_LIPOPROTEIN"/>
    <property type="match status" value="1"/>
</dbReference>
<feature type="region of interest" description="Disordered" evidence="1">
    <location>
        <begin position="25"/>
        <end position="93"/>
    </location>
</feature>
<dbReference type="Proteomes" id="UP001500518">
    <property type="component" value="Unassembled WGS sequence"/>
</dbReference>
<evidence type="ECO:0008006" key="4">
    <source>
        <dbReference type="Google" id="ProtNLM"/>
    </source>
</evidence>
<accession>A0ABP9KU30</accession>
<dbReference type="EMBL" id="BAABHV010000036">
    <property type="protein sequence ID" value="GAA5063702.1"/>
    <property type="molecule type" value="Genomic_DNA"/>
</dbReference>
<keyword evidence="3" id="KW-1185">Reference proteome</keyword>
<comment type="caution">
    <text evidence="2">The sequence shown here is derived from an EMBL/GenBank/DDBJ whole genome shotgun (WGS) entry which is preliminary data.</text>
</comment>
<organism evidence="2 3">
    <name type="scientific">Erythrobacter westpacificensis</name>
    <dbReference type="NCBI Taxonomy" id="1055231"/>
    <lineage>
        <taxon>Bacteria</taxon>
        <taxon>Pseudomonadati</taxon>
        <taxon>Pseudomonadota</taxon>
        <taxon>Alphaproteobacteria</taxon>
        <taxon>Sphingomonadales</taxon>
        <taxon>Erythrobacteraceae</taxon>
        <taxon>Erythrobacter/Porphyrobacter group</taxon>
        <taxon>Erythrobacter</taxon>
    </lineage>
</organism>